<sequence>MSTAITISSPIRAAVSVLCQFRLRKTEDAELFIVWVRKPATSAVAHFLLATKILAVPELLQELLHVPNRFTWRKHN</sequence>
<gene>
    <name evidence="1" type="ORF">GOQ09_21655</name>
</gene>
<organism evidence="1 2">
    <name type="scientific">Variovorax paradoxus</name>
    <dbReference type="NCBI Taxonomy" id="34073"/>
    <lineage>
        <taxon>Bacteria</taxon>
        <taxon>Pseudomonadati</taxon>
        <taxon>Pseudomonadota</taxon>
        <taxon>Betaproteobacteria</taxon>
        <taxon>Burkholderiales</taxon>
        <taxon>Comamonadaceae</taxon>
        <taxon>Variovorax</taxon>
    </lineage>
</organism>
<accession>A0A6I6HMA4</accession>
<proteinExistence type="predicted"/>
<reference evidence="1 2" key="1">
    <citation type="submission" date="2019-12" db="EMBL/GenBank/DDBJ databases">
        <title>Hybrid Genome Assemblies of two High G+C Isolates from Undergraduate Microbiology Courses.</title>
        <authorList>
            <person name="Ne Ville C.J."/>
            <person name="Enright D."/>
            <person name="Hernandez I."/>
            <person name="Dodsworth J."/>
            <person name="Orwin P.M."/>
        </authorList>
    </citation>
    <scope>NUCLEOTIDE SEQUENCE [LARGE SCALE GENOMIC DNA]</scope>
    <source>
        <strain evidence="1 2">CSUSB</strain>
    </source>
</reference>
<evidence type="ECO:0000313" key="2">
    <source>
        <dbReference type="Proteomes" id="UP000425817"/>
    </source>
</evidence>
<protein>
    <submittedName>
        <fullName evidence="1">Uncharacterized protein</fullName>
    </submittedName>
</protein>
<dbReference type="Proteomes" id="UP000425817">
    <property type="component" value="Chromosome"/>
</dbReference>
<dbReference type="RefSeq" id="WP_157615591.1">
    <property type="nucleotide sequence ID" value="NZ_CP046622.1"/>
</dbReference>
<dbReference type="EMBL" id="CP046622">
    <property type="protein sequence ID" value="QGW84019.1"/>
    <property type="molecule type" value="Genomic_DNA"/>
</dbReference>
<name>A0A6I6HMA4_VARPD</name>
<evidence type="ECO:0000313" key="1">
    <source>
        <dbReference type="EMBL" id="QGW84019.1"/>
    </source>
</evidence>
<dbReference type="AlphaFoldDB" id="A0A6I6HMA4"/>